<evidence type="ECO:0000313" key="1">
    <source>
        <dbReference type="EMBL" id="GII78171.1"/>
    </source>
</evidence>
<dbReference type="SFLD" id="SFLDS00003">
    <property type="entry name" value="Haloacid_Dehalogenase"/>
    <property type="match status" value="1"/>
</dbReference>
<accession>A0A919R1T1</accession>
<dbReference type="PRINTS" id="PR00413">
    <property type="entry name" value="HADHALOGNASE"/>
</dbReference>
<dbReference type="Proteomes" id="UP000655287">
    <property type="component" value="Unassembled WGS sequence"/>
</dbReference>
<dbReference type="PANTHER" id="PTHR18901">
    <property type="entry name" value="2-DEOXYGLUCOSE-6-PHOSPHATE PHOSPHATASE 2"/>
    <property type="match status" value="1"/>
</dbReference>
<sequence length="216" mass="22353">MDAVLFDMDGLLVDTEKLWFTVETDVMRRLGAGWSIADQEAMVGGSIAATARYMAETSGTGADPAEVAEWMTTGLLDLLAAGFDMMPGAAGLLAAVRAAGVPAGLVTSSSRRIAEAVLDGIGRAHFDVVVTADDVRRFKPDPEPYLRAASTLDAHPGRCVVLEDSPKGVAAATAAGCAVVAVPSVVEVPPGPRRLVVRSLAEVDLAALRRLVLAAA</sequence>
<dbReference type="SFLD" id="SFLDG01129">
    <property type="entry name" value="C1.5:_HAD__Beta-PGM__Phosphata"/>
    <property type="match status" value="1"/>
</dbReference>
<dbReference type="Gene3D" id="1.10.150.240">
    <property type="entry name" value="Putative phosphatase, domain 2"/>
    <property type="match status" value="1"/>
</dbReference>
<dbReference type="SUPFAM" id="SSF56784">
    <property type="entry name" value="HAD-like"/>
    <property type="match status" value="1"/>
</dbReference>
<dbReference type="PANTHER" id="PTHR18901:SF38">
    <property type="entry name" value="PSEUDOURIDINE-5'-PHOSPHATASE"/>
    <property type="match status" value="1"/>
</dbReference>
<dbReference type="AlphaFoldDB" id="A0A919R1T1"/>
<dbReference type="InterPro" id="IPR036412">
    <property type="entry name" value="HAD-like_sf"/>
</dbReference>
<name>A0A919R1T1_9ACTN</name>
<dbReference type="NCBIfam" id="TIGR01509">
    <property type="entry name" value="HAD-SF-IA-v3"/>
    <property type="match status" value="1"/>
</dbReference>
<dbReference type="SFLD" id="SFLDG01135">
    <property type="entry name" value="C1.5.6:_HAD__Beta-PGM__Phospha"/>
    <property type="match status" value="1"/>
</dbReference>
<dbReference type="Pfam" id="PF13419">
    <property type="entry name" value="HAD_2"/>
    <property type="match status" value="1"/>
</dbReference>
<organism evidence="1 2">
    <name type="scientific">Sphaerisporangium rufum</name>
    <dbReference type="NCBI Taxonomy" id="1381558"/>
    <lineage>
        <taxon>Bacteria</taxon>
        <taxon>Bacillati</taxon>
        <taxon>Actinomycetota</taxon>
        <taxon>Actinomycetes</taxon>
        <taxon>Streptosporangiales</taxon>
        <taxon>Streptosporangiaceae</taxon>
        <taxon>Sphaerisporangium</taxon>
    </lineage>
</organism>
<dbReference type="InterPro" id="IPR023198">
    <property type="entry name" value="PGP-like_dom2"/>
</dbReference>
<proteinExistence type="predicted"/>
<dbReference type="EMBL" id="BOOU01000044">
    <property type="protein sequence ID" value="GII78171.1"/>
    <property type="molecule type" value="Genomic_DNA"/>
</dbReference>
<gene>
    <name evidence="1" type="ORF">Sru01_31530</name>
</gene>
<reference evidence="1" key="1">
    <citation type="submission" date="2021-01" db="EMBL/GenBank/DDBJ databases">
        <title>Whole genome shotgun sequence of Sphaerisporangium rufum NBRC 109079.</title>
        <authorList>
            <person name="Komaki H."/>
            <person name="Tamura T."/>
        </authorList>
    </citation>
    <scope>NUCLEOTIDE SEQUENCE</scope>
    <source>
        <strain evidence="1">NBRC 109079</strain>
    </source>
</reference>
<comment type="caution">
    <text evidence="1">The sequence shown here is derived from an EMBL/GenBank/DDBJ whole genome shotgun (WGS) entry which is preliminary data.</text>
</comment>
<dbReference type="InterPro" id="IPR006439">
    <property type="entry name" value="HAD-SF_hydro_IA"/>
</dbReference>
<keyword evidence="2" id="KW-1185">Reference proteome</keyword>
<dbReference type="InterPro" id="IPR041492">
    <property type="entry name" value="HAD_2"/>
</dbReference>
<evidence type="ECO:0000313" key="2">
    <source>
        <dbReference type="Proteomes" id="UP000655287"/>
    </source>
</evidence>
<dbReference type="InterPro" id="IPR023214">
    <property type="entry name" value="HAD_sf"/>
</dbReference>
<protein>
    <submittedName>
        <fullName evidence="1">Phosphoglycolate phosphatase</fullName>
    </submittedName>
</protein>
<dbReference type="Gene3D" id="3.40.50.1000">
    <property type="entry name" value="HAD superfamily/HAD-like"/>
    <property type="match status" value="1"/>
</dbReference>